<keyword evidence="8 9" id="KW-0961">Cell wall biogenesis/degradation</keyword>
<evidence type="ECO:0000256" key="3">
    <source>
        <dbReference type="ARBA" id="ARBA00022676"/>
    </source>
</evidence>
<keyword evidence="4" id="KW-0808">Transferase</keyword>
<feature type="active site" description="Proton donor/acceptor" evidence="9">
    <location>
        <position position="148"/>
    </location>
</feature>
<reference evidence="12" key="1">
    <citation type="submission" date="2017-08" db="EMBL/GenBank/DDBJ databases">
        <authorList>
            <person name="Imhoff J.F."/>
            <person name="Rahn T."/>
            <person name="Kuenzel S."/>
            <person name="Neulinger S.C."/>
        </authorList>
    </citation>
    <scope>NUCLEOTIDE SEQUENCE</scope>
    <source>
        <strain evidence="12">DSM 11080</strain>
    </source>
</reference>
<gene>
    <name evidence="12" type="ORF">CKO40_02805</name>
</gene>
<evidence type="ECO:0000256" key="4">
    <source>
        <dbReference type="ARBA" id="ARBA00022679"/>
    </source>
</evidence>
<evidence type="ECO:0000256" key="2">
    <source>
        <dbReference type="ARBA" id="ARBA00005992"/>
    </source>
</evidence>
<evidence type="ECO:0000256" key="6">
    <source>
        <dbReference type="ARBA" id="ARBA00022960"/>
    </source>
</evidence>
<feature type="active site" description="Nucleophile" evidence="9">
    <location>
        <position position="164"/>
    </location>
</feature>
<evidence type="ECO:0000256" key="9">
    <source>
        <dbReference type="PROSITE-ProRule" id="PRU01373"/>
    </source>
</evidence>
<name>A0AAJ0U277_9GAMM</name>
<proteinExistence type="inferred from homology"/>
<dbReference type="GO" id="GO:0008360">
    <property type="term" value="P:regulation of cell shape"/>
    <property type="evidence" value="ECO:0007669"/>
    <property type="project" value="UniProtKB-UniRule"/>
</dbReference>
<dbReference type="RefSeq" id="WP_200344525.1">
    <property type="nucleotide sequence ID" value="NZ_NRSJ01000003.1"/>
</dbReference>
<dbReference type="CDD" id="cd16913">
    <property type="entry name" value="YkuD_like"/>
    <property type="match status" value="1"/>
</dbReference>
<dbReference type="GO" id="GO:0005576">
    <property type="term" value="C:extracellular region"/>
    <property type="evidence" value="ECO:0007669"/>
    <property type="project" value="TreeGrafter"/>
</dbReference>
<keyword evidence="3" id="KW-0328">Glycosyltransferase</keyword>
<feature type="region of interest" description="Disordered" evidence="10">
    <location>
        <begin position="57"/>
        <end position="77"/>
    </location>
</feature>
<evidence type="ECO:0000256" key="10">
    <source>
        <dbReference type="SAM" id="MobiDB-lite"/>
    </source>
</evidence>
<dbReference type="InterPro" id="IPR050979">
    <property type="entry name" value="LD-transpeptidase"/>
</dbReference>
<dbReference type="PANTHER" id="PTHR30582:SF24">
    <property type="entry name" value="L,D-TRANSPEPTIDASE ERFK_SRFK-RELATED"/>
    <property type="match status" value="1"/>
</dbReference>
<evidence type="ECO:0000256" key="1">
    <source>
        <dbReference type="ARBA" id="ARBA00004752"/>
    </source>
</evidence>
<evidence type="ECO:0000313" key="12">
    <source>
        <dbReference type="EMBL" id="MBK1703510.1"/>
    </source>
</evidence>
<feature type="domain" description="L,D-TPase catalytic" evidence="11">
    <location>
        <begin position="32"/>
        <end position="188"/>
    </location>
</feature>
<evidence type="ECO:0000256" key="5">
    <source>
        <dbReference type="ARBA" id="ARBA00022801"/>
    </source>
</evidence>
<keyword evidence="5" id="KW-0378">Hydrolase</keyword>
<dbReference type="Gene3D" id="2.40.440.10">
    <property type="entry name" value="L,D-transpeptidase catalytic domain-like"/>
    <property type="match status" value="1"/>
</dbReference>
<dbReference type="GO" id="GO:0016757">
    <property type="term" value="F:glycosyltransferase activity"/>
    <property type="evidence" value="ECO:0007669"/>
    <property type="project" value="UniProtKB-KW"/>
</dbReference>
<dbReference type="Proteomes" id="UP001296776">
    <property type="component" value="Unassembled WGS sequence"/>
</dbReference>
<comment type="pathway">
    <text evidence="1 9">Cell wall biogenesis; peptidoglycan biosynthesis.</text>
</comment>
<keyword evidence="7 9" id="KW-0573">Peptidoglycan synthesis</keyword>
<accession>A0AAJ0U277</accession>
<dbReference type="SUPFAM" id="SSF141523">
    <property type="entry name" value="L,D-transpeptidase catalytic domain-like"/>
    <property type="match status" value="1"/>
</dbReference>
<keyword evidence="6 9" id="KW-0133">Cell shape</keyword>
<dbReference type="GO" id="GO:0071555">
    <property type="term" value="P:cell wall organization"/>
    <property type="evidence" value="ECO:0007669"/>
    <property type="project" value="UniProtKB-UniRule"/>
</dbReference>
<dbReference type="GO" id="GO:0071972">
    <property type="term" value="F:peptidoglycan L,D-transpeptidase activity"/>
    <property type="evidence" value="ECO:0007669"/>
    <property type="project" value="TreeGrafter"/>
</dbReference>
<protein>
    <recommendedName>
        <fullName evidence="11">L,D-TPase catalytic domain-containing protein</fullName>
    </recommendedName>
</protein>
<sequence length="188" mass="20657">MPPSGTADRRSGTAVADASIEHSQEALAPARARIEISLAHQQLRLRDGGLLLAQFPVSTGAHGPGERNGSGGTPRGHHRIRVKVGGGCPTGAVFRGRRWTGEVYSERLGRMQPGRDWILSRLLWLSGLEPGRNRYGCVDTLRRYIYIHGCPDSEPMGVPRSHGCVRMRNADVMWLFDRVPVGCRVIID</sequence>
<dbReference type="PANTHER" id="PTHR30582">
    <property type="entry name" value="L,D-TRANSPEPTIDASE"/>
    <property type="match status" value="1"/>
</dbReference>
<feature type="compositionally biased region" description="Gly residues" evidence="10">
    <location>
        <begin position="62"/>
        <end position="74"/>
    </location>
</feature>
<dbReference type="AlphaFoldDB" id="A0AAJ0U277"/>
<dbReference type="GO" id="GO:0018104">
    <property type="term" value="P:peptidoglycan-protein cross-linking"/>
    <property type="evidence" value="ECO:0007669"/>
    <property type="project" value="TreeGrafter"/>
</dbReference>
<comment type="similarity">
    <text evidence="2">Belongs to the YkuD family.</text>
</comment>
<dbReference type="EMBL" id="NRSJ01000003">
    <property type="protein sequence ID" value="MBK1703510.1"/>
    <property type="molecule type" value="Genomic_DNA"/>
</dbReference>
<evidence type="ECO:0000256" key="8">
    <source>
        <dbReference type="ARBA" id="ARBA00023316"/>
    </source>
</evidence>
<comment type="caution">
    <text evidence="12">The sequence shown here is derived from an EMBL/GenBank/DDBJ whole genome shotgun (WGS) entry which is preliminary data.</text>
</comment>
<evidence type="ECO:0000313" key="13">
    <source>
        <dbReference type="Proteomes" id="UP001296776"/>
    </source>
</evidence>
<dbReference type="PROSITE" id="PS52029">
    <property type="entry name" value="LD_TPASE"/>
    <property type="match status" value="1"/>
</dbReference>
<evidence type="ECO:0000256" key="7">
    <source>
        <dbReference type="ARBA" id="ARBA00022984"/>
    </source>
</evidence>
<dbReference type="Pfam" id="PF03734">
    <property type="entry name" value="YkuD"/>
    <property type="match status" value="1"/>
</dbReference>
<evidence type="ECO:0000259" key="11">
    <source>
        <dbReference type="PROSITE" id="PS52029"/>
    </source>
</evidence>
<keyword evidence="13" id="KW-1185">Reference proteome</keyword>
<dbReference type="InterPro" id="IPR038063">
    <property type="entry name" value="Transpep_catalytic_dom"/>
</dbReference>
<dbReference type="InterPro" id="IPR005490">
    <property type="entry name" value="LD_TPept_cat_dom"/>
</dbReference>
<organism evidence="12 13">
    <name type="scientific">Halochromatium glycolicum</name>
    <dbReference type="NCBI Taxonomy" id="85075"/>
    <lineage>
        <taxon>Bacteria</taxon>
        <taxon>Pseudomonadati</taxon>
        <taxon>Pseudomonadota</taxon>
        <taxon>Gammaproteobacteria</taxon>
        <taxon>Chromatiales</taxon>
        <taxon>Chromatiaceae</taxon>
        <taxon>Halochromatium</taxon>
    </lineage>
</organism>
<reference evidence="12" key="2">
    <citation type="journal article" date="2020" name="Microorganisms">
        <title>Osmotic Adaptation and Compatible Solute Biosynthesis of Phototrophic Bacteria as Revealed from Genome Analyses.</title>
        <authorList>
            <person name="Imhoff J.F."/>
            <person name="Rahn T."/>
            <person name="Kunzel S."/>
            <person name="Keller A."/>
            <person name="Neulinger S.C."/>
        </authorList>
    </citation>
    <scope>NUCLEOTIDE SEQUENCE</scope>
    <source>
        <strain evidence="12">DSM 11080</strain>
    </source>
</reference>